<keyword evidence="1" id="KW-1133">Transmembrane helix</keyword>
<proteinExistence type="predicted"/>
<gene>
    <name evidence="2" type="ORF">Dsin_019795</name>
</gene>
<feature type="transmembrane region" description="Helical" evidence="1">
    <location>
        <begin position="12"/>
        <end position="37"/>
    </location>
</feature>
<sequence length="92" mass="10944">MESEASLWTQSMSNIFCFCFFSFTAFFSLFSLFIFVLRLKPWCNCDVCRSYLKSTWLKDFDNLCDWYTHLLAKSPTGTIHLHVLGKYRNFEP</sequence>
<keyword evidence="1" id="KW-0472">Membrane</keyword>
<evidence type="ECO:0000256" key="1">
    <source>
        <dbReference type="SAM" id="Phobius"/>
    </source>
</evidence>
<reference evidence="2" key="1">
    <citation type="journal article" date="2023" name="Plant J.">
        <title>Genome sequences and population genomics provide insights into the demographic history, inbreeding, and mutation load of two 'living fossil' tree species of Dipteronia.</title>
        <authorList>
            <person name="Feng Y."/>
            <person name="Comes H.P."/>
            <person name="Chen J."/>
            <person name="Zhu S."/>
            <person name="Lu R."/>
            <person name="Zhang X."/>
            <person name="Li P."/>
            <person name="Qiu J."/>
            <person name="Olsen K.M."/>
            <person name="Qiu Y."/>
        </authorList>
    </citation>
    <scope>NUCLEOTIDE SEQUENCE</scope>
    <source>
        <strain evidence="2">NBL</strain>
    </source>
</reference>
<evidence type="ECO:0000313" key="2">
    <source>
        <dbReference type="EMBL" id="KAK3205749.1"/>
    </source>
</evidence>
<organism evidence="2 3">
    <name type="scientific">Dipteronia sinensis</name>
    <dbReference type="NCBI Taxonomy" id="43782"/>
    <lineage>
        <taxon>Eukaryota</taxon>
        <taxon>Viridiplantae</taxon>
        <taxon>Streptophyta</taxon>
        <taxon>Embryophyta</taxon>
        <taxon>Tracheophyta</taxon>
        <taxon>Spermatophyta</taxon>
        <taxon>Magnoliopsida</taxon>
        <taxon>eudicotyledons</taxon>
        <taxon>Gunneridae</taxon>
        <taxon>Pentapetalae</taxon>
        <taxon>rosids</taxon>
        <taxon>malvids</taxon>
        <taxon>Sapindales</taxon>
        <taxon>Sapindaceae</taxon>
        <taxon>Hippocastanoideae</taxon>
        <taxon>Acereae</taxon>
        <taxon>Dipteronia</taxon>
    </lineage>
</organism>
<dbReference type="AlphaFoldDB" id="A0AAE0A8M5"/>
<protein>
    <submittedName>
        <fullName evidence="2">Uncharacterized protein</fullName>
    </submittedName>
</protein>
<dbReference type="EMBL" id="JANJYJ010000006">
    <property type="protein sequence ID" value="KAK3205749.1"/>
    <property type="molecule type" value="Genomic_DNA"/>
</dbReference>
<dbReference type="Proteomes" id="UP001281410">
    <property type="component" value="Unassembled WGS sequence"/>
</dbReference>
<name>A0AAE0A8M5_9ROSI</name>
<accession>A0AAE0A8M5</accession>
<keyword evidence="3" id="KW-1185">Reference proteome</keyword>
<comment type="caution">
    <text evidence="2">The sequence shown here is derived from an EMBL/GenBank/DDBJ whole genome shotgun (WGS) entry which is preliminary data.</text>
</comment>
<keyword evidence="1" id="KW-0812">Transmembrane</keyword>
<evidence type="ECO:0000313" key="3">
    <source>
        <dbReference type="Proteomes" id="UP001281410"/>
    </source>
</evidence>